<dbReference type="InterPro" id="IPR018466">
    <property type="entry name" value="Kre9/Knh1-like_N"/>
</dbReference>
<keyword evidence="1 3" id="KW-0732">Signal</keyword>
<accession>A0AAD4I392</accession>
<protein>
    <recommendedName>
        <fullName evidence="4">Yeast cell wall synthesis Kre9/Knh1-like N-terminal domain-containing protein</fullName>
    </recommendedName>
</protein>
<evidence type="ECO:0000313" key="5">
    <source>
        <dbReference type="EMBL" id="KAG7293296.1"/>
    </source>
</evidence>
<gene>
    <name evidence="5" type="ORF">NEMBOFW57_003342</name>
</gene>
<evidence type="ECO:0000256" key="3">
    <source>
        <dbReference type="SAM" id="SignalP"/>
    </source>
</evidence>
<dbReference type="AlphaFoldDB" id="A0AAD4I392"/>
<feature type="signal peptide" evidence="3">
    <location>
        <begin position="1"/>
        <end position="17"/>
    </location>
</feature>
<feature type="compositionally biased region" description="Low complexity" evidence="2">
    <location>
        <begin position="125"/>
        <end position="172"/>
    </location>
</feature>
<feature type="region of interest" description="Disordered" evidence="2">
    <location>
        <begin position="124"/>
        <end position="172"/>
    </location>
</feature>
<name>A0AAD4I392_9PEZI</name>
<feature type="chain" id="PRO_5042125541" description="Yeast cell wall synthesis Kre9/Knh1-like N-terminal domain-containing protein" evidence="3">
    <location>
        <begin position="18"/>
        <end position="238"/>
    </location>
</feature>
<dbReference type="PANTHER" id="PTHR40633:SF1">
    <property type="entry name" value="GPI ANCHORED SERINE-THREONINE RICH PROTEIN (AFU_ORTHOLOGUE AFUA_1G03630)"/>
    <property type="match status" value="1"/>
</dbReference>
<evidence type="ECO:0000256" key="2">
    <source>
        <dbReference type="SAM" id="MobiDB-lite"/>
    </source>
</evidence>
<keyword evidence="6" id="KW-1185">Reference proteome</keyword>
<evidence type="ECO:0000256" key="1">
    <source>
        <dbReference type="ARBA" id="ARBA00022729"/>
    </source>
</evidence>
<dbReference type="InterPro" id="IPR052982">
    <property type="entry name" value="SRP1/TIP1-like"/>
</dbReference>
<dbReference type="Proteomes" id="UP001197093">
    <property type="component" value="Unassembled WGS sequence"/>
</dbReference>
<dbReference type="PANTHER" id="PTHR40633">
    <property type="entry name" value="MATRIX PROTEIN, PUTATIVE (AFU_ORTHOLOGUE AFUA_8G05410)-RELATED"/>
    <property type="match status" value="1"/>
</dbReference>
<dbReference type="EMBL" id="JAHCVI010000001">
    <property type="protein sequence ID" value="KAG7293296.1"/>
    <property type="molecule type" value="Genomic_DNA"/>
</dbReference>
<organism evidence="5 6">
    <name type="scientific">Staphylotrichum longicolle</name>
    <dbReference type="NCBI Taxonomy" id="669026"/>
    <lineage>
        <taxon>Eukaryota</taxon>
        <taxon>Fungi</taxon>
        <taxon>Dikarya</taxon>
        <taxon>Ascomycota</taxon>
        <taxon>Pezizomycotina</taxon>
        <taxon>Sordariomycetes</taxon>
        <taxon>Sordariomycetidae</taxon>
        <taxon>Sordariales</taxon>
        <taxon>Chaetomiaceae</taxon>
        <taxon>Staphylotrichum</taxon>
    </lineage>
</organism>
<feature type="domain" description="Yeast cell wall synthesis Kre9/Knh1-like N-terminal" evidence="4">
    <location>
        <begin position="29"/>
        <end position="121"/>
    </location>
</feature>
<sequence>MRFSLASVLALAGAALAVDPTSGFNVLSKPTEGEKVPAGSTYQIVWAPTAQYPGPITIGLLGGATPQLLDIVDTIAKGVDPSTGSYSWEVPATAGKFATYGIKITLDSDKDVYQFGFPFKIVGGSSSDSSSTGSATATASETETVPSSSATKTGSSSASATASTSLAPPSSTIVSSTIRSNLSTTATGNPHTTITSLVTQQPTTTKTATSSIVTNGVASLAAGSFAMLGGVAMAVLAL</sequence>
<comment type="caution">
    <text evidence="5">The sequence shown here is derived from an EMBL/GenBank/DDBJ whole genome shotgun (WGS) entry which is preliminary data.</text>
</comment>
<proteinExistence type="predicted"/>
<dbReference type="Pfam" id="PF10342">
    <property type="entry name" value="Kre9_KNH"/>
    <property type="match status" value="1"/>
</dbReference>
<reference evidence="5" key="1">
    <citation type="submission" date="2023-02" db="EMBL/GenBank/DDBJ databases">
        <authorList>
            <person name="Palmer J.M."/>
        </authorList>
    </citation>
    <scope>NUCLEOTIDE SEQUENCE</scope>
    <source>
        <strain evidence="5">FW57</strain>
    </source>
</reference>
<evidence type="ECO:0000259" key="4">
    <source>
        <dbReference type="Pfam" id="PF10342"/>
    </source>
</evidence>
<evidence type="ECO:0000313" key="6">
    <source>
        <dbReference type="Proteomes" id="UP001197093"/>
    </source>
</evidence>